<feature type="coiled-coil region" evidence="1">
    <location>
        <begin position="393"/>
        <end position="420"/>
    </location>
</feature>
<feature type="compositionally biased region" description="Polar residues" evidence="2">
    <location>
        <begin position="13"/>
        <end position="27"/>
    </location>
</feature>
<dbReference type="AlphaFoldDB" id="A0A4S9CK14"/>
<dbReference type="Gene3D" id="1.10.287.1490">
    <property type="match status" value="1"/>
</dbReference>
<feature type="coiled-coil region" evidence="1">
    <location>
        <begin position="459"/>
        <end position="535"/>
    </location>
</feature>
<evidence type="ECO:0000256" key="2">
    <source>
        <dbReference type="SAM" id="MobiDB-lite"/>
    </source>
</evidence>
<accession>A0A4S9CK14</accession>
<feature type="coiled-coil region" evidence="1">
    <location>
        <begin position="285"/>
        <end position="323"/>
    </location>
</feature>
<feature type="compositionally biased region" description="Low complexity" evidence="2">
    <location>
        <begin position="97"/>
        <end position="109"/>
    </location>
</feature>
<organism evidence="3">
    <name type="scientific">Aureobasidium pullulans</name>
    <name type="common">Black yeast</name>
    <name type="synonym">Pullularia pullulans</name>
    <dbReference type="NCBI Taxonomy" id="5580"/>
    <lineage>
        <taxon>Eukaryota</taxon>
        <taxon>Fungi</taxon>
        <taxon>Dikarya</taxon>
        <taxon>Ascomycota</taxon>
        <taxon>Pezizomycotina</taxon>
        <taxon>Dothideomycetes</taxon>
        <taxon>Dothideomycetidae</taxon>
        <taxon>Dothideales</taxon>
        <taxon>Saccotheciaceae</taxon>
        <taxon>Aureobasidium</taxon>
    </lineage>
</organism>
<keyword evidence="1" id="KW-0175">Coiled coil</keyword>
<sequence>MASGTYTKDMEISGSNDKTAEMSSSSIEGMDINAAHSFDEEDNWSILSSTSSNEPSVTEEQHFISSPPPTSPFSDAEVESEAESEDESTCESDNESICESSYSTSSDESTCTEEQELDHARKCENLESLLKDFQNEIEECWSERVQLFDEKEAILKEKNGLVLEKHVLLDDTNLLLKQKKDLVDERVELLEVVEGLTVQRSTNETSRRLEIADLKSKHSKHLTTLQHVINEKSTMLAEKQELLEVAEALAKENRDEAARLRLGIEENEMEYVTDISDLVQVIHDKDLLLTERQKLLDAAEALAEQKSQDSEKFNLEIQRLREQEAATFDLMQKTIETLKNEHAQELRDTLTHFGTLENVKQQEFQMYQHESDEQYKYLKDTMDHVEKERSKTMASSKQAIKDLKDKVKLHINENEELQRIYDGEVEKNKMLAVGVNTYRIIQSDLEMAKSDLAHSKAWCDEVQDELALAQKECIDLRNELFDDKTARDELEDDVADIVFELEEVEEKLDVAHEELAKANIEYLKIKEELVTANNKGLKLESELQEKTNNYREHLSVVREELTAGLRDARATRDRLIANVSAVKDLIEEHRGNDPKRLTTEEKLATANSDCLKLRRELENQKFNHRQDLDQMTAYQHELKGDLYETKSERDTMQNRLDAITDARNKLDEELEEVKCHRDDLQRKFQDMEILHNQHLDEMRSDLSETKLSRDAYQEQLRQSAADHTALKEELTRVMSDVGDSGRDLDDLTTEHTRLKVELEGIKSEDKDLKIKHDHLRMALEKAPALEENYLNLQSELNDVRKEMERVKGDRNSLQGELNDLMIKHDIVEEKLEEAMAAGNSLEDEMVEGINKEQVELMEAKKKLQTFHFIFPVVEKYSGHEFEQSLTNAADDGHISMEKLETYVFSMMARPEKEL</sequence>
<evidence type="ECO:0000313" key="3">
    <source>
        <dbReference type="EMBL" id="THX06354.1"/>
    </source>
</evidence>
<feature type="region of interest" description="Disordered" evidence="2">
    <location>
        <begin position="1"/>
        <end position="113"/>
    </location>
</feature>
<comment type="caution">
    <text evidence="3">The sequence shown here is derived from an EMBL/GenBank/DDBJ whole genome shotgun (WGS) entry which is preliminary data.</text>
</comment>
<protein>
    <submittedName>
        <fullName evidence="3">Uncharacterized protein</fullName>
    </submittedName>
</protein>
<dbReference type="EMBL" id="QZAS01000023">
    <property type="protein sequence ID" value="THX06354.1"/>
    <property type="molecule type" value="Genomic_DNA"/>
</dbReference>
<feature type="compositionally biased region" description="Acidic residues" evidence="2">
    <location>
        <begin position="76"/>
        <end position="96"/>
    </location>
</feature>
<reference evidence="3" key="1">
    <citation type="submission" date="2018-10" db="EMBL/GenBank/DDBJ databases">
        <title>Fifty Aureobasidium pullulans genomes reveal a recombining polyextremotolerant generalist.</title>
        <authorList>
            <person name="Gostincar C."/>
            <person name="Turk M."/>
            <person name="Zajc J."/>
            <person name="Gunde-Cimerman N."/>
        </authorList>
    </citation>
    <scope>NUCLEOTIDE SEQUENCE [LARGE SCALE GENOMIC DNA]</scope>
    <source>
        <strain evidence="3">EXF-10085</strain>
    </source>
</reference>
<proteinExistence type="predicted"/>
<feature type="coiled-coil region" evidence="1">
    <location>
        <begin position="649"/>
        <end position="844"/>
    </location>
</feature>
<name>A0A4S9CK14_AURPU</name>
<evidence type="ECO:0000256" key="1">
    <source>
        <dbReference type="SAM" id="Coils"/>
    </source>
</evidence>
<gene>
    <name evidence="3" type="ORF">D6D13_06544</name>
</gene>
<feature type="compositionally biased region" description="Polar residues" evidence="2">
    <location>
        <begin position="45"/>
        <end position="58"/>
    </location>
</feature>